<evidence type="ECO:0000256" key="11">
    <source>
        <dbReference type="SAM" id="MobiDB-lite"/>
    </source>
</evidence>
<dbReference type="SMART" id="SM00279">
    <property type="entry name" value="HhH2"/>
    <property type="match status" value="1"/>
</dbReference>
<dbReference type="Proteomes" id="UP000887458">
    <property type="component" value="Unassembled WGS sequence"/>
</dbReference>
<keyword evidence="15" id="KW-1185">Reference proteome</keyword>
<name>A0ABQ8J194_DERPT</name>
<feature type="compositionally biased region" description="Low complexity" evidence="11">
    <location>
        <begin position="832"/>
        <end position="842"/>
    </location>
</feature>
<dbReference type="SUPFAM" id="SSF53756">
    <property type="entry name" value="UDP-Glycosyltransferase/glycogen phosphorylase"/>
    <property type="match status" value="1"/>
</dbReference>
<evidence type="ECO:0000256" key="2">
    <source>
        <dbReference type="ARBA" id="ARBA00004123"/>
    </source>
</evidence>
<sequence length="1311" mass="150795">MGVTGLWSLIEDAGTRVDVQTLNQKILAIDLSIWINQSIKGFRDREGRSVENAHLLGLFYRICKLLFYQIKPIVVFDGECPTLKLHTVQKRLEKTRKNLQKSKNLSMNVLENYISSLLPSKPSTTIASQKIKLDDKNLASQIYLPREDPKQTDIYQNFAQSKNDECKISISDEDEEEIPLKNEYYHHSLLQNLHDIDINSELFKMLPAVTRYEILVELRDSYKNRKNTNIELLPKESNSFSQFQMAKLLKKRSLQEEIEKLIKEFNNVQGQDNIELLKNTQHSSLDIFASKSSQSTEITTGSLASDEQTRFLLLKTLNQAIEEFTVEEEEETCIIENDSQSPIYKVPNGLPGQSKIETDVERIELLSKSSEMIPTKFSSKQLSQDIDRNFKKYSDANKDTEKLVLSDNDETDSTNSEDFIEVPVDEQFDDDSDNNKLEEFDESLPYDTSYAIDIHVKEASCQEKMTLDLSNKSVEIITDNEEMLEKQIVEKDVSKICAEKVMEIISQDDDMSKIVENDNDNKETIETPIERSSPIDFDQMIKDSKESAKLSRQANSVTSQMINDCQQLLRLFGIPWIVAPGEAEAQCACLESLGLCEGIITDDSDVFLFGGQNVYRNFFTNSKFIMRYRLEDFKKYYGLDRHKFICLGMLCGTDYTLGIDGVGPVTGMEILSQFPGEGLEPLNKFSKWYREKISNKDVRPENPIRAKLLRLLVPDSFPNRVIFDAYQNANVNDSNEPFSWSMPQLSELRQFATERFGWSEAKTDAFLLPVLKSLNSKQTQKKIDFYFKTSLNQLSNNNVITEKLKIKRSKRLNEAIRKNLQLSIDKNRKNDNQSNNNQGHRSNQNKKRSKSNKFIDRRKNKRIVTSALKQTSPLEKTNMPVLKVLFVPLDTYGHINSCIGIAEKIIQFGHQVSFALEKAWLGKLSKYGFNEIIYVDQSRDPNQGPNDYWVKSIDMIAETLPEDSLYKAQHQSVKEFEDFVFNVLNFNDELKSIINQINPDVIVLDHYFTVPAIYQSGRKWIYMTSATPLSAIIHPDTPPTGSGYPIDGDRKEWQIFNEVSEKHDGPIINKFNQVLMEKYGLPSLPEGSAFHPSPYLNIYAYPEELDYLDIRPLPDKWKRYDNFIRSSQVLTNQKFELPDKLKNRSGKLIFVSMGSMGCSQLNLTKRLVEILSQSPHRILMVMGSCLENVKLPDNIWGDKMLPQVQILPMVDLVITHGGNNTVIESLYYGKPMILCPLFYDQYDNAQRVTEKGYGYRTNPYKCEPRELLEMIESILNDQNMNDRCRKISKRMQNIDSPMQAAKDIIDIALEK</sequence>
<keyword evidence="10" id="KW-0539">Nucleus</keyword>
<dbReference type="SMART" id="SM00485">
    <property type="entry name" value="XPGN"/>
    <property type="match status" value="1"/>
</dbReference>
<dbReference type="Pfam" id="PF00867">
    <property type="entry name" value="XPG_I"/>
    <property type="match status" value="1"/>
</dbReference>
<dbReference type="InterPro" id="IPR008918">
    <property type="entry name" value="HhH2"/>
</dbReference>
<dbReference type="InterPro" id="IPR029060">
    <property type="entry name" value="PIN-like_dom_sf"/>
</dbReference>
<organism evidence="14 15">
    <name type="scientific">Dermatophagoides pteronyssinus</name>
    <name type="common">European house dust mite</name>
    <dbReference type="NCBI Taxonomy" id="6956"/>
    <lineage>
        <taxon>Eukaryota</taxon>
        <taxon>Metazoa</taxon>
        <taxon>Ecdysozoa</taxon>
        <taxon>Arthropoda</taxon>
        <taxon>Chelicerata</taxon>
        <taxon>Arachnida</taxon>
        <taxon>Acari</taxon>
        <taxon>Acariformes</taxon>
        <taxon>Sarcoptiformes</taxon>
        <taxon>Astigmata</taxon>
        <taxon>Psoroptidia</taxon>
        <taxon>Analgoidea</taxon>
        <taxon>Pyroglyphidae</taxon>
        <taxon>Dermatophagoidinae</taxon>
        <taxon>Dermatophagoides</taxon>
    </lineage>
</organism>
<proteinExistence type="inferred from homology"/>
<evidence type="ECO:0000313" key="14">
    <source>
        <dbReference type="EMBL" id="KAH9416331.1"/>
    </source>
</evidence>
<reference evidence="14 15" key="1">
    <citation type="journal article" date="2018" name="J. Allergy Clin. Immunol.">
        <title>High-quality assembly of Dermatophagoides pteronyssinus genome and transcriptome reveals a wide range of novel allergens.</title>
        <authorList>
            <person name="Liu X.Y."/>
            <person name="Yang K.Y."/>
            <person name="Wang M.Q."/>
            <person name="Kwok J.S."/>
            <person name="Zeng X."/>
            <person name="Yang Z."/>
            <person name="Xiao X.J."/>
            <person name="Lau C.P."/>
            <person name="Li Y."/>
            <person name="Huang Z.M."/>
            <person name="Ba J.G."/>
            <person name="Yim A.K."/>
            <person name="Ouyang C.Y."/>
            <person name="Ngai S.M."/>
            <person name="Chan T.F."/>
            <person name="Leung E.L."/>
            <person name="Liu L."/>
            <person name="Liu Z.G."/>
            <person name="Tsui S.K."/>
        </authorList>
    </citation>
    <scope>NUCLEOTIDE SEQUENCE [LARGE SCALE GENOMIC DNA]</scope>
    <source>
        <strain evidence="14">Derp</strain>
    </source>
</reference>
<evidence type="ECO:0000256" key="9">
    <source>
        <dbReference type="ARBA" id="ARBA00022842"/>
    </source>
</evidence>
<evidence type="ECO:0000259" key="12">
    <source>
        <dbReference type="SMART" id="SM00484"/>
    </source>
</evidence>
<dbReference type="SUPFAM" id="SSF88723">
    <property type="entry name" value="PIN domain-like"/>
    <property type="match status" value="1"/>
</dbReference>
<accession>A0ABQ8J194</accession>
<dbReference type="Gene3D" id="3.40.50.2000">
    <property type="entry name" value="Glycogen Phosphorylase B"/>
    <property type="match status" value="2"/>
</dbReference>
<evidence type="ECO:0000256" key="10">
    <source>
        <dbReference type="ARBA" id="ARBA00023242"/>
    </source>
</evidence>
<evidence type="ECO:0000313" key="15">
    <source>
        <dbReference type="Proteomes" id="UP000887458"/>
    </source>
</evidence>
<keyword evidence="4" id="KW-0808">Transferase</keyword>
<keyword evidence="7" id="KW-0255">Endonuclease</keyword>
<dbReference type="CDD" id="cd09904">
    <property type="entry name" value="H3TH_XPG"/>
    <property type="match status" value="1"/>
</dbReference>
<feature type="domain" description="XPG N-terminal" evidence="13">
    <location>
        <begin position="1"/>
        <end position="98"/>
    </location>
</feature>
<dbReference type="InterPro" id="IPR002213">
    <property type="entry name" value="UDP_glucos_trans"/>
</dbReference>
<evidence type="ECO:0000256" key="1">
    <source>
        <dbReference type="ARBA" id="ARBA00001946"/>
    </source>
</evidence>
<keyword evidence="8" id="KW-0378">Hydrolase</keyword>
<dbReference type="Gene3D" id="3.40.50.1010">
    <property type="entry name" value="5'-nuclease"/>
    <property type="match status" value="2"/>
</dbReference>
<dbReference type="PANTHER" id="PTHR16171">
    <property type="entry name" value="DNA REPAIR PROTEIN COMPLEMENTING XP-G CELLS-RELATED"/>
    <property type="match status" value="1"/>
</dbReference>
<feature type="domain" description="XPG-I" evidence="12">
    <location>
        <begin position="570"/>
        <end position="639"/>
    </location>
</feature>
<evidence type="ECO:0000256" key="3">
    <source>
        <dbReference type="ARBA" id="ARBA00005283"/>
    </source>
</evidence>
<dbReference type="SMART" id="SM00484">
    <property type="entry name" value="XPGI"/>
    <property type="match status" value="1"/>
</dbReference>
<dbReference type="PRINTS" id="PR00853">
    <property type="entry name" value="XPGRADSUPER"/>
</dbReference>
<dbReference type="CDD" id="cd09868">
    <property type="entry name" value="PIN_XPG_RAD2"/>
    <property type="match status" value="2"/>
</dbReference>
<keyword evidence="9" id="KW-0460">Magnesium</keyword>
<evidence type="ECO:0000259" key="13">
    <source>
        <dbReference type="SMART" id="SM00485"/>
    </source>
</evidence>
<evidence type="ECO:0000256" key="6">
    <source>
        <dbReference type="ARBA" id="ARBA00022723"/>
    </source>
</evidence>
<evidence type="ECO:0000256" key="4">
    <source>
        <dbReference type="ARBA" id="ARBA00022679"/>
    </source>
</evidence>
<dbReference type="InterPro" id="IPR006086">
    <property type="entry name" value="XPG-I_dom"/>
</dbReference>
<dbReference type="EMBL" id="NJHN03000095">
    <property type="protein sequence ID" value="KAH9416331.1"/>
    <property type="molecule type" value="Genomic_DNA"/>
</dbReference>
<comment type="cofactor">
    <cofactor evidence="1">
        <name>Mg(2+)</name>
        <dbReference type="ChEBI" id="CHEBI:18420"/>
    </cofactor>
</comment>
<evidence type="ECO:0000256" key="8">
    <source>
        <dbReference type="ARBA" id="ARBA00022801"/>
    </source>
</evidence>
<evidence type="ECO:0000256" key="7">
    <source>
        <dbReference type="ARBA" id="ARBA00022759"/>
    </source>
</evidence>
<evidence type="ECO:0000256" key="5">
    <source>
        <dbReference type="ARBA" id="ARBA00022722"/>
    </source>
</evidence>
<reference evidence="14 15" key="2">
    <citation type="journal article" date="2022" name="Mol. Biol. Evol.">
        <title>Comparative Genomics Reveals Insights into the Divergent Evolution of Astigmatic Mites and Household Pest Adaptations.</title>
        <authorList>
            <person name="Xiong Q."/>
            <person name="Wan A.T."/>
            <person name="Liu X."/>
            <person name="Fung C.S."/>
            <person name="Xiao X."/>
            <person name="Malainual N."/>
            <person name="Hou J."/>
            <person name="Wang L."/>
            <person name="Wang M."/>
            <person name="Yang K.Y."/>
            <person name="Cui Y."/>
            <person name="Leung E.L."/>
            <person name="Nong W."/>
            <person name="Shin S.K."/>
            <person name="Au S.W."/>
            <person name="Jeong K.Y."/>
            <person name="Chew F.T."/>
            <person name="Hui J.H."/>
            <person name="Leung T.F."/>
            <person name="Tungtrongchitr A."/>
            <person name="Zhong N."/>
            <person name="Liu Z."/>
            <person name="Tsui S.K."/>
        </authorList>
    </citation>
    <scope>NUCLEOTIDE SEQUENCE [LARGE SCALE GENOMIC DNA]</scope>
    <source>
        <strain evidence="14">Derp</strain>
    </source>
</reference>
<dbReference type="InterPro" id="IPR006084">
    <property type="entry name" value="XPG/Rad2"/>
</dbReference>
<dbReference type="InterPro" id="IPR006085">
    <property type="entry name" value="XPG_DNA_repair_N"/>
</dbReference>
<keyword evidence="6" id="KW-0479">Metal-binding</keyword>
<comment type="caution">
    <text evidence="14">The sequence shown here is derived from an EMBL/GenBank/DDBJ whole genome shotgun (WGS) entry which is preliminary data.</text>
</comment>
<feature type="region of interest" description="Disordered" evidence="11">
    <location>
        <begin position="821"/>
        <end position="856"/>
    </location>
</feature>
<dbReference type="Pfam" id="PF00201">
    <property type="entry name" value="UDPGT"/>
    <property type="match status" value="1"/>
</dbReference>
<comment type="similarity">
    <text evidence="3">Belongs to the XPG/RAD2 endonuclease family. XPG subfamily.</text>
</comment>
<dbReference type="InterPro" id="IPR036279">
    <property type="entry name" value="5-3_exonuclease_C_sf"/>
</dbReference>
<dbReference type="PRINTS" id="PR00066">
    <property type="entry name" value="XRODRMPGMNTG"/>
</dbReference>
<dbReference type="CDD" id="cd03784">
    <property type="entry name" value="GT1_Gtf-like"/>
    <property type="match status" value="1"/>
</dbReference>
<dbReference type="Gene3D" id="1.10.150.20">
    <property type="entry name" value="5' to 3' exonuclease, C-terminal subdomain"/>
    <property type="match status" value="1"/>
</dbReference>
<dbReference type="SUPFAM" id="SSF47807">
    <property type="entry name" value="5' to 3' exonuclease, C-terminal subdomain"/>
    <property type="match status" value="1"/>
</dbReference>
<dbReference type="Pfam" id="PF00752">
    <property type="entry name" value="XPG_N"/>
    <property type="match status" value="1"/>
</dbReference>
<dbReference type="InterPro" id="IPR001044">
    <property type="entry name" value="XPG/Rad2_eukaryotes"/>
</dbReference>
<comment type="subcellular location">
    <subcellularLocation>
        <location evidence="2">Nucleus</location>
    </subcellularLocation>
</comment>
<feature type="compositionally biased region" description="Basic residues" evidence="11">
    <location>
        <begin position="843"/>
        <end position="856"/>
    </location>
</feature>
<dbReference type="PANTHER" id="PTHR16171:SF7">
    <property type="entry name" value="DNA REPAIR PROTEIN RAD2"/>
    <property type="match status" value="1"/>
</dbReference>
<gene>
    <name evidence="14" type="primary">ERCC5</name>
    <name evidence="14" type="ORF">DERP_000836</name>
</gene>
<protein>
    <submittedName>
        <fullName evidence="14">Single-stranded DNA binding</fullName>
    </submittedName>
</protein>
<keyword evidence="5" id="KW-0540">Nuclease</keyword>